<keyword evidence="4" id="KW-1185">Reference proteome</keyword>
<dbReference type="PANTHER" id="PTHR37487:SF2">
    <property type="entry name" value="EXPRESSED PROTEIN"/>
    <property type="match status" value="1"/>
</dbReference>
<feature type="compositionally biased region" description="Low complexity" evidence="1">
    <location>
        <begin position="118"/>
        <end position="173"/>
    </location>
</feature>
<reference evidence="3" key="1">
    <citation type="submission" date="2014-09" db="EMBL/GenBank/DDBJ databases">
        <title>Genome sequence of the luminous mushroom Mycena chlorophos for searching fungal bioluminescence genes.</title>
        <authorList>
            <person name="Tanaka Y."/>
            <person name="Kasuga D."/>
            <person name="Oba Y."/>
            <person name="Hase S."/>
            <person name="Sato K."/>
            <person name="Oba Y."/>
            <person name="Sakakibara Y."/>
        </authorList>
    </citation>
    <scope>NUCLEOTIDE SEQUENCE</scope>
</reference>
<proteinExistence type="predicted"/>
<keyword evidence="2" id="KW-0732">Signal</keyword>
<gene>
    <name evidence="3" type="ORF">MCHLO_16844</name>
</gene>
<name>A0ABQ0MBP8_MYCCL</name>
<evidence type="ECO:0000313" key="4">
    <source>
        <dbReference type="Proteomes" id="UP000815677"/>
    </source>
</evidence>
<protein>
    <submittedName>
        <fullName evidence="3">Uncharacterized protein</fullName>
    </submittedName>
</protein>
<feature type="chain" id="PRO_5047241910" evidence="2">
    <location>
        <begin position="17"/>
        <end position="197"/>
    </location>
</feature>
<evidence type="ECO:0000313" key="3">
    <source>
        <dbReference type="EMBL" id="GAT60738.1"/>
    </source>
</evidence>
<dbReference type="EMBL" id="DF849967">
    <property type="protein sequence ID" value="GAT60738.1"/>
    <property type="molecule type" value="Genomic_DNA"/>
</dbReference>
<dbReference type="PANTHER" id="PTHR37487">
    <property type="entry name" value="CHROMOSOME 1, WHOLE GENOME SHOTGUN SEQUENCE"/>
    <property type="match status" value="1"/>
</dbReference>
<evidence type="ECO:0000256" key="1">
    <source>
        <dbReference type="SAM" id="MobiDB-lite"/>
    </source>
</evidence>
<sequence>MLSLLVASLAVAGVSAQLSINTPVPGAAQCEPQLISFSGGTGPYFVSIQTNPVGTTPFLDFGQQPGPSVTWTVNDTIGASLLFQVKDSTGASQTSAPFSVIAGNGDSCLTSSGGGSAPAGNSGTSAPAGSTPAGSTPAGASTPAASGTSAKTSGTTSAPASKSSGSASTSPTSAANAVQPAVAGVAAFAAVILALIA</sequence>
<dbReference type="Proteomes" id="UP000815677">
    <property type="component" value="Unassembled WGS sequence"/>
</dbReference>
<feature type="region of interest" description="Disordered" evidence="1">
    <location>
        <begin position="111"/>
        <end position="173"/>
    </location>
</feature>
<evidence type="ECO:0000256" key="2">
    <source>
        <dbReference type="SAM" id="SignalP"/>
    </source>
</evidence>
<feature type="signal peptide" evidence="2">
    <location>
        <begin position="1"/>
        <end position="16"/>
    </location>
</feature>
<accession>A0ABQ0MBP8</accession>
<organism evidence="3 4">
    <name type="scientific">Mycena chlorophos</name>
    <name type="common">Agaric fungus</name>
    <name type="synonym">Agaricus chlorophos</name>
    <dbReference type="NCBI Taxonomy" id="658473"/>
    <lineage>
        <taxon>Eukaryota</taxon>
        <taxon>Fungi</taxon>
        <taxon>Dikarya</taxon>
        <taxon>Basidiomycota</taxon>
        <taxon>Agaricomycotina</taxon>
        <taxon>Agaricomycetes</taxon>
        <taxon>Agaricomycetidae</taxon>
        <taxon>Agaricales</taxon>
        <taxon>Marasmiineae</taxon>
        <taxon>Mycenaceae</taxon>
        <taxon>Mycena</taxon>
    </lineage>
</organism>